<keyword evidence="2" id="KW-1003">Cell membrane</keyword>
<evidence type="ECO:0000256" key="8">
    <source>
        <dbReference type="ARBA" id="ARBA00023326"/>
    </source>
</evidence>
<evidence type="ECO:0000256" key="1">
    <source>
        <dbReference type="ARBA" id="ARBA00004236"/>
    </source>
</evidence>
<evidence type="ECO:0000256" key="4">
    <source>
        <dbReference type="ARBA" id="ARBA00023136"/>
    </source>
</evidence>
<keyword evidence="8" id="KW-0624">Polysaccharide degradation</keyword>
<keyword evidence="5" id="KW-0325">Glycoprotein</keyword>
<accession>A0A1X3HDR0</accession>
<dbReference type="OrthoDB" id="6949258at2"/>
<comment type="function">
    <text evidence="9">Glucanases play a role in cell expansion during growth, in cell-cell fusion during mating, and in spore release during sporulation. This enzyme may be involved in beta-glucan degradation. Active on laminarin and lichenan.</text>
</comment>
<evidence type="ECO:0000256" key="11">
    <source>
        <dbReference type="ARBA" id="ARBA00043078"/>
    </source>
</evidence>
<evidence type="ECO:0000256" key="3">
    <source>
        <dbReference type="ARBA" id="ARBA00022801"/>
    </source>
</evidence>
<dbReference type="Gene3D" id="3.20.20.80">
    <property type="entry name" value="Glycosidases"/>
    <property type="match status" value="1"/>
</dbReference>
<dbReference type="Gene3D" id="3.90.930.1">
    <property type="match status" value="5"/>
</dbReference>
<sequence>MSSDQTVLSASGFINSIGVNTHAGFGWTDYNNLALMVDDLKYLGVTHLRDAMGTSPAAQPVVEGLAAAGYKFDFLVSSALPQLGTAGLQKYIVSLEKFVASHPGSISAIEGLNEANHQPFSYNGSSSLSAAAQFQSALYQAVKADGTLSSIPVINLSLAYNDPQGYSQLGNMSGSVDFANAHAYVSTSLTTSSSLAATLSAVSTAAPGKPIVITETGYTTQANTQYLGVDETVQAKSILNTLVDAYKAGVSATYLYEMFDRDSSASNTNPEANFGLFNSDGTPKLAATAIHNLTSILADDGKGGLQPTNPLNYTLSNMPASGNSMVLGKSNGAYELVVWAEPKLWNDAADAEISNPTQTVTVNLGGVHHSVKVYDTLTGTTAIASYTDVSTITIPVSDHPLIIEIDAPATTPIPPDTRTSVSGTAAEIVPQLSDLSTSTALQAITLTDSHVLPVASKATMDYMIAHYGNALSKIQGGHSFSITNSAATWSSTKTYDASGNLLSKADTGLNASGLPTSTTIVYTDGSKDAIGYTGGVKTTSVHFATDGTKTTDTYNTTGTLLSEVVQKPDGYYSTAIYTNGVKTTVYVKNADHTQDNYTYNIKGQSYTSQVQHLDSTGKVTSVVRSHADGSLDSTQVYNSDGSRVITTYSATGVKLVETDYHADRSKDVWTYNIKGQNYATEHDVYDTTGFLTTLTRLHTDGSLAFKLVQTTDGTKTTDWYNAAGSLTSEVVQKANGFSSTTLYSNGVKTNAYVKNADGSQDNYAYGITGQSYSTLIQHVDPSGKVTAVTRKHADGTLDYTQVINNDGSSVVTNYDSAGKRTKETDYNADGSKDIWLLNITGQTYTTEHDIYDAAGFLTSLVRTHADGSLAFKLQQGSDGTKVSDWYDASGILTSEVLEKTSGYSATTIYTNGVKTAAYITNADQSHDNYSYNITGQSYTTQYQHLDPSGVTTEVVRTHADGSLDYSQVVNSDGSSVVSNYNASGVKMTETDYHANGSKDVFQFNIVGQTYTTEHDSYDPTGFLTNIVRTHADSSLAFTLVQSSDGTKTSDWYDAKGVLTSEVTTKIDGYSSTTAYTNGVKTAAYITNADGTSDNWSYNIKGQSYTTQHQHLDASGHIVELTRTHADGTLDYTQVINNDGSKLTGIYDGSGSKTQEIANNADGSKDVFLFNFNGQAGTTQHENYNSANALQFFDDTKTDGTHNVTAVASGVTIQGGAGNDLFSGAPSSTTIVYDHGQDQIVNFQAGDAATHDVIQISKLLAADYGHLQITQSGANALVTLSASDSILLKNVNVASLTSHDFLFV</sequence>
<protein>
    <recommendedName>
        <fullName evidence="11">Endo-1,3-beta-glucanase btgC</fullName>
    </recommendedName>
    <alternativeName>
        <fullName evidence="10">Laminarinase btgC</fullName>
    </alternativeName>
</protein>
<keyword evidence="7" id="KW-0961">Cell wall biogenesis/degradation</keyword>
<name>A0A1X3HDR0_9BRAD</name>
<dbReference type="GO" id="GO:0016787">
    <property type="term" value="F:hydrolase activity"/>
    <property type="evidence" value="ECO:0007669"/>
    <property type="project" value="UniProtKB-KW"/>
</dbReference>
<evidence type="ECO:0000313" key="13">
    <source>
        <dbReference type="Proteomes" id="UP000193553"/>
    </source>
</evidence>
<dbReference type="GO" id="GO:0005886">
    <property type="term" value="C:plasma membrane"/>
    <property type="evidence" value="ECO:0007669"/>
    <property type="project" value="UniProtKB-SubCell"/>
</dbReference>
<dbReference type="Proteomes" id="UP000193553">
    <property type="component" value="Unassembled WGS sequence"/>
</dbReference>
<evidence type="ECO:0000256" key="7">
    <source>
        <dbReference type="ARBA" id="ARBA00023316"/>
    </source>
</evidence>
<keyword evidence="4" id="KW-0472">Membrane</keyword>
<comment type="subcellular location">
    <subcellularLocation>
        <location evidence="1">Cell membrane</location>
    </subcellularLocation>
</comment>
<organism evidence="12 13">
    <name type="scientific">Bradyrhizobium canariense</name>
    <dbReference type="NCBI Taxonomy" id="255045"/>
    <lineage>
        <taxon>Bacteria</taxon>
        <taxon>Pseudomonadati</taxon>
        <taxon>Pseudomonadota</taxon>
        <taxon>Alphaproteobacteria</taxon>
        <taxon>Hyphomicrobiales</taxon>
        <taxon>Nitrobacteraceae</taxon>
        <taxon>Bradyrhizobium</taxon>
    </lineage>
</organism>
<evidence type="ECO:0000256" key="2">
    <source>
        <dbReference type="ARBA" id="ARBA00022475"/>
    </source>
</evidence>
<keyword evidence="6" id="KW-0119">Carbohydrate metabolism</keyword>
<reference evidence="12 13" key="1">
    <citation type="submission" date="2017-03" db="EMBL/GenBank/DDBJ databases">
        <title>Whole genome sequences of fourteen strains of Bradyrhizobium canariense and one strain of Bradyrhizobium japonicum isolated from Lupinus (Papilionoideae: Genisteae) species in Algeria.</title>
        <authorList>
            <person name="Crovadore J."/>
            <person name="Chekireb D."/>
            <person name="Brachmann A."/>
            <person name="Chablais R."/>
            <person name="Cochard B."/>
            <person name="Lefort F."/>
        </authorList>
    </citation>
    <scope>NUCLEOTIDE SEQUENCE [LARGE SCALE GENOMIC DNA]</scope>
    <source>
        <strain evidence="12 13">UBMA195</strain>
    </source>
</reference>
<evidence type="ECO:0000256" key="6">
    <source>
        <dbReference type="ARBA" id="ARBA00023277"/>
    </source>
</evidence>
<dbReference type="EMBL" id="NAFI01000140">
    <property type="protein sequence ID" value="OSJ17633.1"/>
    <property type="molecule type" value="Genomic_DNA"/>
</dbReference>
<evidence type="ECO:0000256" key="10">
    <source>
        <dbReference type="ARBA" id="ARBA00042373"/>
    </source>
</evidence>
<dbReference type="GO" id="GO:0000272">
    <property type="term" value="P:polysaccharide catabolic process"/>
    <property type="evidence" value="ECO:0007669"/>
    <property type="project" value="UniProtKB-KW"/>
</dbReference>
<comment type="caution">
    <text evidence="12">The sequence shown here is derived from an EMBL/GenBank/DDBJ whole genome shotgun (WGS) entry which is preliminary data.</text>
</comment>
<dbReference type="InterPro" id="IPR017853">
    <property type="entry name" value="GH"/>
</dbReference>
<dbReference type="PANTHER" id="PTHR16631:SF17">
    <property type="entry name" value="GLUCAN ENDO-1,3-BETA-GLUCOSIDASE BTGC"/>
    <property type="match status" value="1"/>
</dbReference>
<evidence type="ECO:0000313" key="12">
    <source>
        <dbReference type="EMBL" id="OSJ17633.1"/>
    </source>
</evidence>
<evidence type="ECO:0000256" key="5">
    <source>
        <dbReference type="ARBA" id="ARBA00023180"/>
    </source>
</evidence>
<dbReference type="SUPFAM" id="SSF51445">
    <property type="entry name" value="(Trans)glycosidases"/>
    <property type="match status" value="1"/>
</dbReference>
<dbReference type="GO" id="GO:0071555">
    <property type="term" value="P:cell wall organization"/>
    <property type="evidence" value="ECO:0007669"/>
    <property type="project" value="UniProtKB-KW"/>
</dbReference>
<dbReference type="InterPro" id="IPR050732">
    <property type="entry name" value="Beta-glucan_modifiers"/>
</dbReference>
<dbReference type="RefSeq" id="WP_085357618.1">
    <property type="nucleotide sequence ID" value="NZ_NAFC01000126.1"/>
</dbReference>
<dbReference type="PANTHER" id="PTHR16631">
    <property type="entry name" value="GLUCAN 1,3-BETA-GLUCOSIDASE"/>
    <property type="match status" value="1"/>
</dbReference>
<evidence type="ECO:0000256" key="9">
    <source>
        <dbReference type="ARBA" id="ARBA00037649"/>
    </source>
</evidence>
<gene>
    <name evidence="12" type="ORF">BSZ18_03930</name>
</gene>
<keyword evidence="3" id="KW-0378">Hydrolase</keyword>
<proteinExistence type="predicted"/>